<reference evidence="1" key="1">
    <citation type="submission" date="2022-04" db="EMBL/GenBank/DDBJ databases">
        <title>Hymenobacter sp. isolated from the air.</title>
        <authorList>
            <person name="Won M."/>
            <person name="Lee C.-M."/>
            <person name="Woen H.-Y."/>
            <person name="Kwon S.-W."/>
        </authorList>
    </citation>
    <scope>NUCLEOTIDE SEQUENCE</scope>
    <source>
        <strain evidence="1">5116S-3</strain>
    </source>
</reference>
<evidence type="ECO:0000313" key="2">
    <source>
        <dbReference type="Proteomes" id="UP000831796"/>
    </source>
</evidence>
<dbReference type="RefSeq" id="WP_244677854.1">
    <property type="nucleotide sequence ID" value="NZ_CP095046.1"/>
</dbReference>
<proteinExistence type="predicted"/>
<protein>
    <submittedName>
        <fullName evidence="1">Uncharacterized protein</fullName>
    </submittedName>
</protein>
<keyword evidence="2" id="KW-1185">Reference proteome</keyword>
<dbReference type="KEGG" id="hcu:MUN79_11900"/>
<gene>
    <name evidence="1" type="ORF">MUN79_11900</name>
</gene>
<sequence length="146" mass="15929">MPTIPELVAQELADPRFGVTQQFLAIHHISYEAGQPLIRRITTTEDGGHVAYLAVENQRFYFALYFAPEANEVRWVGTEAFHSLSLRATSSILSSAELAALTRLLPTAQWNKGDLRRVGGARQPASGLDFTLPSAPTLLTTSSTSS</sequence>
<dbReference type="Proteomes" id="UP000831796">
    <property type="component" value="Chromosome"/>
</dbReference>
<name>A0A8T9QBF5_9BACT</name>
<organism evidence="1 2">
    <name type="scientific">Hymenobacter cellulosilyticus</name>
    <dbReference type="NCBI Taxonomy" id="2932248"/>
    <lineage>
        <taxon>Bacteria</taxon>
        <taxon>Pseudomonadati</taxon>
        <taxon>Bacteroidota</taxon>
        <taxon>Cytophagia</taxon>
        <taxon>Cytophagales</taxon>
        <taxon>Hymenobacteraceae</taxon>
        <taxon>Hymenobacter</taxon>
    </lineage>
</organism>
<accession>A0A8T9QBF5</accession>
<evidence type="ECO:0000313" key="1">
    <source>
        <dbReference type="EMBL" id="UOQ74515.1"/>
    </source>
</evidence>
<dbReference type="EMBL" id="CP095046">
    <property type="protein sequence ID" value="UOQ74515.1"/>
    <property type="molecule type" value="Genomic_DNA"/>
</dbReference>
<dbReference type="AlphaFoldDB" id="A0A8T9QBF5"/>